<dbReference type="RefSeq" id="WP_162421155.1">
    <property type="nucleotide sequence ID" value="NZ_WVIE01000001.1"/>
</dbReference>
<dbReference type="PROSITE" id="PS01124">
    <property type="entry name" value="HTH_ARAC_FAMILY_2"/>
    <property type="match status" value="1"/>
</dbReference>
<evidence type="ECO:0000259" key="5">
    <source>
        <dbReference type="PROSITE" id="PS01124"/>
    </source>
</evidence>
<sequence>MTKTISEEDYKDLWEESQQTGQVVEYYDEFITGHQGYIPWVGKVLDWSISLQDGLGLGVYRYDLEQDLKLFEQQNKNASWSVLSFFVSGDVKTTLRGVIDQVDELAERTYLSCCSDTPETEEWVGGECLTRLQIWFEPQHFLKNFTPEQLSPLPLEVQQAAEGTIQPYYYSGRMTPAMKAIAHQILNCSYSGIMQRFYLEGKALELMTLQFEQLRDQSRTLTPQIFLKSDDLDRIHQARDILIANLIDPPSLLELARQVAINDHKLKQGFRQVFGTTVFGYLHDYRLQQAQSLLQTREMSVGEVAHQIGYVDRSHFAAAFRKKFGLNPSHYARQYQSNRSATSLISPSSHQKTPPSHQQPI</sequence>
<name>A0A8J7YW68_9CYAN</name>
<dbReference type="InterPro" id="IPR018060">
    <property type="entry name" value="HTH_AraC"/>
</dbReference>
<protein>
    <submittedName>
        <fullName evidence="6">Helix-turn-helix domain-containing protein</fullName>
    </submittedName>
</protein>
<dbReference type="GO" id="GO:0043565">
    <property type="term" value="F:sequence-specific DNA binding"/>
    <property type="evidence" value="ECO:0007669"/>
    <property type="project" value="InterPro"/>
</dbReference>
<reference evidence="6" key="1">
    <citation type="submission" date="2019-12" db="EMBL/GenBank/DDBJ databases">
        <title>High-Quality draft genome sequences of three cyanobacteria isolated from the limestone walls of the Old Cathedral of Coimbra.</title>
        <authorList>
            <person name="Tiago I."/>
            <person name="Soares F."/>
            <person name="Portugal A."/>
        </authorList>
    </citation>
    <scope>NUCLEOTIDE SEQUENCE</scope>
    <source>
        <strain evidence="6">A</strain>
    </source>
</reference>
<dbReference type="Gene3D" id="1.10.10.60">
    <property type="entry name" value="Homeodomain-like"/>
    <property type="match status" value="1"/>
</dbReference>
<dbReference type="PANTHER" id="PTHR47893:SF1">
    <property type="entry name" value="REGULATORY PROTEIN PCHR"/>
    <property type="match status" value="1"/>
</dbReference>
<organism evidence="6 7">
    <name type="scientific">Myxacorys almedinensis A</name>
    <dbReference type="NCBI Taxonomy" id="2690445"/>
    <lineage>
        <taxon>Bacteria</taxon>
        <taxon>Bacillati</taxon>
        <taxon>Cyanobacteriota</taxon>
        <taxon>Cyanophyceae</taxon>
        <taxon>Leptolyngbyales</taxon>
        <taxon>Leptolyngbyaceae</taxon>
        <taxon>Myxacorys</taxon>
        <taxon>Myxacorys almedinensis</taxon>
    </lineage>
</organism>
<keyword evidence="7" id="KW-1185">Reference proteome</keyword>
<dbReference type="Pfam" id="PF12833">
    <property type="entry name" value="HTH_18"/>
    <property type="match status" value="1"/>
</dbReference>
<evidence type="ECO:0000256" key="4">
    <source>
        <dbReference type="SAM" id="MobiDB-lite"/>
    </source>
</evidence>
<keyword evidence="1" id="KW-0805">Transcription regulation</keyword>
<dbReference type="SMART" id="SM00342">
    <property type="entry name" value="HTH_ARAC"/>
    <property type="match status" value="1"/>
</dbReference>
<dbReference type="PROSITE" id="PS00041">
    <property type="entry name" value="HTH_ARAC_FAMILY_1"/>
    <property type="match status" value="1"/>
</dbReference>
<dbReference type="PRINTS" id="PR00032">
    <property type="entry name" value="HTHARAC"/>
</dbReference>
<dbReference type="GO" id="GO:0003700">
    <property type="term" value="F:DNA-binding transcription factor activity"/>
    <property type="evidence" value="ECO:0007669"/>
    <property type="project" value="InterPro"/>
</dbReference>
<accession>A0A8J7YW68</accession>
<evidence type="ECO:0000313" key="7">
    <source>
        <dbReference type="Proteomes" id="UP000646053"/>
    </source>
</evidence>
<evidence type="ECO:0000313" key="6">
    <source>
        <dbReference type="EMBL" id="NDJ15742.1"/>
    </source>
</evidence>
<dbReference type="AlphaFoldDB" id="A0A8J7YW68"/>
<dbReference type="SUPFAM" id="SSF46689">
    <property type="entry name" value="Homeodomain-like"/>
    <property type="match status" value="2"/>
</dbReference>
<gene>
    <name evidence="6" type="ORF">GS601_00300</name>
</gene>
<feature type="domain" description="HTH araC/xylS-type" evidence="5">
    <location>
        <begin position="236"/>
        <end position="334"/>
    </location>
</feature>
<dbReference type="InterPro" id="IPR018062">
    <property type="entry name" value="HTH_AraC-typ_CS"/>
</dbReference>
<proteinExistence type="predicted"/>
<evidence type="ECO:0000256" key="2">
    <source>
        <dbReference type="ARBA" id="ARBA00023125"/>
    </source>
</evidence>
<evidence type="ECO:0000256" key="3">
    <source>
        <dbReference type="ARBA" id="ARBA00023163"/>
    </source>
</evidence>
<dbReference type="InterPro" id="IPR053142">
    <property type="entry name" value="PchR_regulatory_protein"/>
</dbReference>
<dbReference type="InterPro" id="IPR009057">
    <property type="entry name" value="Homeodomain-like_sf"/>
</dbReference>
<dbReference type="Proteomes" id="UP000646053">
    <property type="component" value="Unassembled WGS sequence"/>
</dbReference>
<dbReference type="InterPro" id="IPR020449">
    <property type="entry name" value="Tscrpt_reg_AraC-type_HTH"/>
</dbReference>
<comment type="caution">
    <text evidence="6">The sequence shown here is derived from an EMBL/GenBank/DDBJ whole genome shotgun (WGS) entry which is preliminary data.</text>
</comment>
<dbReference type="EMBL" id="WVIE01000001">
    <property type="protein sequence ID" value="NDJ15742.1"/>
    <property type="molecule type" value="Genomic_DNA"/>
</dbReference>
<feature type="region of interest" description="Disordered" evidence="4">
    <location>
        <begin position="337"/>
        <end position="361"/>
    </location>
</feature>
<keyword evidence="2" id="KW-0238">DNA-binding</keyword>
<dbReference type="PANTHER" id="PTHR47893">
    <property type="entry name" value="REGULATORY PROTEIN PCHR"/>
    <property type="match status" value="1"/>
</dbReference>
<keyword evidence="3" id="KW-0804">Transcription</keyword>
<evidence type="ECO:0000256" key="1">
    <source>
        <dbReference type="ARBA" id="ARBA00023015"/>
    </source>
</evidence>